<organism evidence="2 3">
    <name type="scientific">Pristionchus entomophagus</name>
    <dbReference type="NCBI Taxonomy" id="358040"/>
    <lineage>
        <taxon>Eukaryota</taxon>
        <taxon>Metazoa</taxon>
        <taxon>Ecdysozoa</taxon>
        <taxon>Nematoda</taxon>
        <taxon>Chromadorea</taxon>
        <taxon>Rhabditida</taxon>
        <taxon>Rhabditina</taxon>
        <taxon>Diplogasteromorpha</taxon>
        <taxon>Diplogasteroidea</taxon>
        <taxon>Neodiplogasteridae</taxon>
        <taxon>Pristionchus</taxon>
    </lineage>
</organism>
<dbReference type="Proteomes" id="UP001432027">
    <property type="component" value="Unassembled WGS sequence"/>
</dbReference>
<evidence type="ECO:0000313" key="3">
    <source>
        <dbReference type="Proteomes" id="UP001432027"/>
    </source>
</evidence>
<name>A0AAV5T9E4_9BILA</name>
<feature type="region of interest" description="Disordered" evidence="1">
    <location>
        <begin position="1"/>
        <end position="52"/>
    </location>
</feature>
<accession>A0AAV5T9E4</accession>
<protein>
    <submittedName>
        <fullName evidence="2">Uncharacterized protein</fullName>
    </submittedName>
</protein>
<proteinExistence type="predicted"/>
<keyword evidence="3" id="KW-1185">Reference proteome</keyword>
<feature type="non-terminal residue" evidence="2">
    <location>
        <position position="1"/>
    </location>
</feature>
<reference evidence="2" key="1">
    <citation type="submission" date="2023-10" db="EMBL/GenBank/DDBJ databases">
        <title>Genome assembly of Pristionchus species.</title>
        <authorList>
            <person name="Yoshida K."/>
            <person name="Sommer R.J."/>
        </authorList>
    </citation>
    <scope>NUCLEOTIDE SEQUENCE</scope>
    <source>
        <strain evidence="2">RS0144</strain>
    </source>
</reference>
<comment type="caution">
    <text evidence="2">The sequence shown here is derived from an EMBL/GenBank/DDBJ whole genome shotgun (WGS) entry which is preliminary data.</text>
</comment>
<dbReference type="AlphaFoldDB" id="A0AAV5T9E4"/>
<dbReference type="EMBL" id="BTSX01000003">
    <property type="protein sequence ID" value="GMS90344.1"/>
    <property type="molecule type" value="Genomic_DNA"/>
</dbReference>
<evidence type="ECO:0000256" key="1">
    <source>
        <dbReference type="SAM" id="MobiDB-lite"/>
    </source>
</evidence>
<evidence type="ECO:0000313" key="2">
    <source>
        <dbReference type="EMBL" id="GMS90344.1"/>
    </source>
</evidence>
<sequence>FLDATVFSKKREHSVGTTGESPEKKRGAMEEEGEENETREGGQRDMKNQDTDNVIVKKAINVVSETVFEDKDHKDYIHPTAGMSVILC</sequence>
<feature type="compositionally biased region" description="Basic and acidic residues" evidence="1">
    <location>
        <begin position="36"/>
        <end position="50"/>
    </location>
</feature>
<gene>
    <name evidence="2" type="ORF">PENTCL1PPCAC_12519</name>
</gene>